<evidence type="ECO:0000313" key="2">
    <source>
        <dbReference type="Proteomes" id="UP001652626"/>
    </source>
</evidence>
<feature type="compositionally biased region" description="Low complexity" evidence="1">
    <location>
        <begin position="99"/>
        <end position="108"/>
    </location>
</feature>
<feature type="compositionally biased region" description="Polar residues" evidence="1">
    <location>
        <begin position="225"/>
        <end position="234"/>
    </location>
</feature>
<dbReference type="Proteomes" id="UP001652626">
    <property type="component" value="Chromosome 30"/>
</dbReference>
<evidence type="ECO:0000256" key="1">
    <source>
        <dbReference type="SAM" id="MobiDB-lite"/>
    </source>
</evidence>
<dbReference type="RefSeq" id="XP_026483494.2">
    <property type="nucleotide sequence ID" value="XM_026627709.2"/>
</dbReference>
<feature type="region of interest" description="Disordered" evidence="1">
    <location>
        <begin position="217"/>
        <end position="237"/>
    </location>
</feature>
<organism evidence="2 3">
    <name type="scientific">Vanessa tameamea</name>
    <name type="common">Kamehameha butterfly</name>
    <dbReference type="NCBI Taxonomy" id="334116"/>
    <lineage>
        <taxon>Eukaryota</taxon>
        <taxon>Metazoa</taxon>
        <taxon>Ecdysozoa</taxon>
        <taxon>Arthropoda</taxon>
        <taxon>Hexapoda</taxon>
        <taxon>Insecta</taxon>
        <taxon>Pterygota</taxon>
        <taxon>Neoptera</taxon>
        <taxon>Endopterygota</taxon>
        <taxon>Lepidoptera</taxon>
        <taxon>Glossata</taxon>
        <taxon>Ditrysia</taxon>
        <taxon>Papilionoidea</taxon>
        <taxon>Nymphalidae</taxon>
        <taxon>Nymphalinae</taxon>
        <taxon>Vanessa</taxon>
    </lineage>
</organism>
<feature type="region of interest" description="Disordered" evidence="1">
    <location>
        <begin position="79"/>
        <end position="108"/>
    </location>
</feature>
<accession>A0A8B8HF94</accession>
<evidence type="ECO:0000313" key="3">
    <source>
        <dbReference type="RefSeq" id="XP_026483494.2"/>
    </source>
</evidence>
<dbReference type="AlphaFoldDB" id="A0A8B8HF94"/>
<sequence length="676" mass="77422">MIKMASVEERLNKLREDRLVREKARIEKLRELNLKKYGKNDIQLPKNSSTVSLPVKSKSDASCVAKNNVNYVKNNIQSSGLKRPTSIPTLKKIPPKESNNNGKNVQSNNTKLYNKISNQVNTNIRRDKMTNVSKVDTKCPKAVNMNGKDVNAGKPLKEITPEVNIKRFNEICDKNPKITITEPKDTNKSVNNKVNLKNDLKSRKSLAAVSKIDNKSRNFDKRKSIQPNQTANSNGRRESVFDRLYKPKMVAPKETIDNALKLRTDPNYLKKVINDSRLIMNKRHTVFKVEPTMPVRRSISAVHLKKISRKELGNCFHKWASIGEKIDKVHLKDVNEDDCIKGEKVVSAVKSERKKVKFQTPIPYNFNTPKTDELQSKLRNWLKKRGKAIDSYHHLQCFGLHNLSRDIRPLNIDAPRFEEFDDDDKENVALDHDSDNESYLENMNNKNGDLNEEKSEIGFPTENWRRASYVSDSIDCNESYETTLTSGDVMHHVDELLLGALNDLTELLREGFDWEQCARWLRALRDRFPSAPDSAPYWECRAALEERHGDLPASVQCWEQAIAKGTEQSVVEANLDQLLDKFMQLKISPSSGRRQVDPKLVDVKNIFKSTIIRFAVQQAKLRQSNEPPKYTVTPVRRSSRLSSHWRQTPLRVCTTIQQASELGADFKPNKALTKTP</sequence>
<name>A0A8B8HF94_VANTA</name>
<dbReference type="OrthoDB" id="6350539at2759"/>
<reference evidence="3" key="1">
    <citation type="submission" date="2025-08" db="UniProtKB">
        <authorList>
            <consortium name="RefSeq"/>
        </authorList>
    </citation>
    <scope>IDENTIFICATION</scope>
    <source>
        <tissue evidence="3">Whole body</tissue>
    </source>
</reference>
<dbReference type="OMA" id="HKWASIG"/>
<protein>
    <submittedName>
        <fullName evidence="3">Uncharacterized protein LOC113391667</fullName>
    </submittedName>
</protein>
<gene>
    <name evidence="3" type="primary">LOC113391667</name>
</gene>
<keyword evidence="2" id="KW-1185">Reference proteome</keyword>
<proteinExistence type="predicted"/>
<dbReference type="GeneID" id="113391667"/>